<proteinExistence type="predicted"/>
<dbReference type="EMBL" id="LAZR01006839">
    <property type="protein sequence ID" value="KKM89296.1"/>
    <property type="molecule type" value="Genomic_DNA"/>
</dbReference>
<evidence type="ECO:0000313" key="1">
    <source>
        <dbReference type="EMBL" id="KKM89296.1"/>
    </source>
</evidence>
<gene>
    <name evidence="1" type="ORF">LCGC14_1250090</name>
</gene>
<organism evidence="1">
    <name type="scientific">marine sediment metagenome</name>
    <dbReference type="NCBI Taxonomy" id="412755"/>
    <lineage>
        <taxon>unclassified sequences</taxon>
        <taxon>metagenomes</taxon>
        <taxon>ecological metagenomes</taxon>
    </lineage>
</organism>
<sequence length="63" mass="7233">MVMQALSHKDIEVQEAGVRALESWGTLECLTILELHATFTSSWLQKYANDVICDLRRELLVQE</sequence>
<reference evidence="1" key="1">
    <citation type="journal article" date="2015" name="Nature">
        <title>Complex archaea that bridge the gap between prokaryotes and eukaryotes.</title>
        <authorList>
            <person name="Spang A."/>
            <person name="Saw J.H."/>
            <person name="Jorgensen S.L."/>
            <person name="Zaremba-Niedzwiedzka K."/>
            <person name="Martijn J."/>
            <person name="Lind A.E."/>
            <person name="van Eijk R."/>
            <person name="Schleper C."/>
            <person name="Guy L."/>
            <person name="Ettema T.J."/>
        </authorList>
    </citation>
    <scope>NUCLEOTIDE SEQUENCE</scope>
</reference>
<name>A0A0F9LQ78_9ZZZZ</name>
<dbReference type="AlphaFoldDB" id="A0A0F9LQ78"/>
<protein>
    <submittedName>
        <fullName evidence="1">Uncharacterized protein</fullName>
    </submittedName>
</protein>
<accession>A0A0F9LQ78</accession>
<comment type="caution">
    <text evidence="1">The sequence shown here is derived from an EMBL/GenBank/DDBJ whole genome shotgun (WGS) entry which is preliminary data.</text>
</comment>